<sequence length="233" mass="24939">MTILEQKKAAAEEALKYVEDGMLLGLGTGSTADLFTEALAKKVADGLKVRCVPTSEATRQLAERLDIELVQLNDEPVLDLTIDGADELDAQLRLIKGGGGALLREKIVATSSKRMIVIAEERKKVDVLGKFPLPVEVVQYGARATAFMVGTVGEWAGCTGKIELRKDDAGNPFVTDNGNYIVDCHFGEINEPEKLLSGLSSIAGVVEHGLFIAVCKMAILGTPFGPITLEPKD</sequence>
<dbReference type="CDD" id="cd01398">
    <property type="entry name" value="RPI_A"/>
    <property type="match status" value="1"/>
</dbReference>
<evidence type="ECO:0000256" key="1">
    <source>
        <dbReference type="ARBA" id="ARBA00001713"/>
    </source>
</evidence>
<dbReference type="FunFam" id="3.40.50.1360:FF:000001">
    <property type="entry name" value="Ribose-5-phosphate isomerase A"/>
    <property type="match status" value="1"/>
</dbReference>
<dbReference type="GO" id="GO:0009052">
    <property type="term" value="P:pentose-phosphate shunt, non-oxidative branch"/>
    <property type="evidence" value="ECO:0007669"/>
    <property type="project" value="InterPro"/>
</dbReference>
<protein>
    <recommendedName>
        <fullName evidence="2">ribose-5-phosphate isomerase</fullName>
        <ecNumber evidence="2">5.3.1.6</ecNumber>
    </recommendedName>
    <alternativeName>
        <fullName evidence="4">Phosphoriboisomerase</fullName>
    </alternativeName>
</protein>
<evidence type="ECO:0000256" key="3">
    <source>
        <dbReference type="ARBA" id="ARBA00023235"/>
    </source>
</evidence>
<accession>A0A3B0T2N4</accession>
<dbReference type="HAMAP" id="MF_00170">
    <property type="entry name" value="Rib_5P_isom_A"/>
    <property type="match status" value="1"/>
</dbReference>
<dbReference type="NCBIfam" id="TIGR00021">
    <property type="entry name" value="rpiA"/>
    <property type="match status" value="1"/>
</dbReference>
<name>A0A3B0T2N4_9ZZZZ</name>
<dbReference type="EMBL" id="UOEC01000184">
    <property type="protein sequence ID" value="VAW01206.1"/>
    <property type="molecule type" value="Genomic_DNA"/>
</dbReference>
<dbReference type="GO" id="GO:0005829">
    <property type="term" value="C:cytosol"/>
    <property type="evidence" value="ECO:0007669"/>
    <property type="project" value="TreeGrafter"/>
</dbReference>
<dbReference type="GO" id="GO:0006014">
    <property type="term" value="P:D-ribose metabolic process"/>
    <property type="evidence" value="ECO:0007669"/>
    <property type="project" value="TreeGrafter"/>
</dbReference>
<dbReference type="EC" id="5.3.1.6" evidence="2"/>
<dbReference type="InterPro" id="IPR020672">
    <property type="entry name" value="Ribose5P_isomerase_typA_subgr"/>
</dbReference>
<dbReference type="PANTHER" id="PTHR11934">
    <property type="entry name" value="RIBOSE-5-PHOSPHATE ISOMERASE"/>
    <property type="match status" value="1"/>
</dbReference>
<comment type="catalytic activity">
    <reaction evidence="1">
        <text>aldehydo-D-ribose 5-phosphate = D-ribulose 5-phosphate</text>
        <dbReference type="Rhea" id="RHEA:14657"/>
        <dbReference type="ChEBI" id="CHEBI:58121"/>
        <dbReference type="ChEBI" id="CHEBI:58273"/>
        <dbReference type="EC" id="5.3.1.6"/>
    </reaction>
</comment>
<dbReference type="SUPFAM" id="SSF100950">
    <property type="entry name" value="NagB/RpiA/CoA transferase-like"/>
    <property type="match status" value="1"/>
</dbReference>
<dbReference type="Gene3D" id="3.40.50.1360">
    <property type="match status" value="1"/>
</dbReference>
<dbReference type="GO" id="GO:0004751">
    <property type="term" value="F:ribose-5-phosphate isomerase activity"/>
    <property type="evidence" value="ECO:0007669"/>
    <property type="project" value="UniProtKB-EC"/>
</dbReference>
<evidence type="ECO:0000313" key="5">
    <source>
        <dbReference type="EMBL" id="VAW01206.1"/>
    </source>
</evidence>
<dbReference type="NCBIfam" id="NF001924">
    <property type="entry name" value="PRK00702.1"/>
    <property type="match status" value="1"/>
</dbReference>
<dbReference type="Pfam" id="PF06026">
    <property type="entry name" value="Rib_5-P_isom_A"/>
    <property type="match status" value="1"/>
</dbReference>
<keyword evidence="3 5" id="KW-0413">Isomerase</keyword>
<organism evidence="5">
    <name type="scientific">hydrothermal vent metagenome</name>
    <dbReference type="NCBI Taxonomy" id="652676"/>
    <lineage>
        <taxon>unclassified sequences</taxon>
        <taxon>metagenomes</taxon>
        <taxon>ecological metagenomes</taxon>
    </lineage>
</organism>
<proteinExistence type="inferred from homology"/>
<reference evidence="5" key="1">
    <citation type="submission" date="2018-06" db="EMBL/GenBank/DDBJ databases">
        <authorList>
            <person name="Zhirakovskaya E."/>
        </authorList>
    </citation>
    <scope>NUCLEOTIDE SEQUENCE</scope>
</reference>
<dbReference type="PANTHER" id="PTHR11934:SF0">
    <property type="entry name" value="RIBOSE-5-PHOSPHATE ISOMERASE"/>
    <property type="match status" value="1"/>
</dbReference>
<evidence type="ECO:0000256" key="2">
    <source>
        <dbReference type="ARBA" id="ARBA00011959"/>
    </source>
</evidence>
<dbReference type="Gene3D" id="3.30.70.260">
    <property type="match status" value="1"/>
</dbReference>
<evidence type="ECO:0000256" key="4">
    <source>
        <dbReference type="ARBA" id="ARBA00029734"/>
    </source>
</evidence>
<dbReference type="InterPro" id="IPR004788">
    <property type="entry name" value="Ribose5P_isomerase_type_A"/>
</dbReference>
<dbReference type="SUPFAM" id="SSF75445">
    <property type="entry name" value="D-ribose-5-phosphate isomerase (RpiA), lid domain"/>
    <property type="match status" value="1"/>
</dbReference>
<dbReference type="AlphaFoldDB" id="A0A3B0T2N4"/>
<gene>
    <name evidence="5" type="ORF">MNBD_ALPHA08-2367</name>
</gene>
<dbReference type="InterPro" id="IPR037171">
    <property type="entry name" value="NagB/RpiA_transferase-like"/>
</dbReference>